<organism evidence="2 3">
    <name type="scientific">Paenibacillus mendelii</name>
    <dbReference type="NCBI Taxonomy" id="206163"/>
    <lineage>
        <taxon>Bacteria</taxon>
        <taxon>Bacillati</taxon>
        <taxon>Bacillota</taxon>
        <taxon>Bacilli</taxon>
        <taxon>Bacillales</taxon>
        <taxon>Paenibacillaceae</taxon>
        <taxon>Paenibacillus</taxon>
    </lineage>
</organism>
<dbReference type="Proteomes" id="UP001589818">
    <property type="component" value="Unassembled WGS sequence"/>
</dbReference>
<dbReference type="InterPro" id="IPR001910">
    <property type="entry name" value="Inosine/uridine_hydrolase_dom"/>
</dbReference>
<reference evidence="2 3" key="1">
    <citation type="submission" date="2024-09" db="EMBL/GenBank/DDBJ databases">
        <authorList>
            <person name="Sun Q."/>
            <person name="Mori K."/>
        </authorList>
    </citation>
    <scope>NUCLEOTIDE SEQUENCE [LARGE SCALE GENOMIC DNA]</scope>
    <source>
        <strain evidence="2 3">CCM 4839</strain>
    </source>
</reference>
<name>A0ABV6JC92_9BACL</name>
<protein>
    <submittedName>
        <fullName evidence="2">Nucleoside hydrolase</fullName>
    </submittedName>
</protein>
<dbReference type="PANTHER" id="PTHR43264:SF1">
    <property type="entry name" value="INOSINE_URIDINE-PREFERRING NUCLEOSIDE HYDROLASE DOMAIN-CONTAINING PROTEIN"/>
    <property type="match status" value="1"/>
</dbReference>
<keyword evidence="2" id="KW-0378">Hydrolase</keyword>
<evidence type="ECO:0000313" key="2">
    <source>
        <dbReference type="EMBL" id="MFC0393507.1"/>
    </source>
</evidence>
<comment type="caution">
    <text evidence="2">The sequence shown here is derived from an EMBL/GenBank/DDBJ whole genome shotgun (WGS) entry which is preliminary data.</text>
</comment>
<dbReference type="GO" id="GO:0016787">
    <property type="term" value="F:hydrolase activity"/>
    <property type="evidence" value="ECO:0007669"/>
    <property type="project" value="UniProtKB-KW"/>
</dbReference>
<evidence type="ECO:0000259" key="1">
    <source>
        <dbReference type="Pfam" id="PF01156"/>
    </source>
</evidence>
<proteinExistence type="predicted"/>
<feature type="domain" description="Inosine/uridine-preferring nucleoside hydrolase" evidence="1">
    <location>
        <begin position="7"/>
        <end position="267"/>
    </location>
</feature>
<dbReference type="Pfam" id="PF01156">
    <property type="entry name" value="IU_nuc_hydro"/>
    <property type="match status" value="1"/>
</dbReference>
<sequence>MMNPVRVILDTDIGPDCDDVAALSILHALADQGEAEIIGVTHCTSNPWGAGCIDAINRYHGRPDIPVGTLNETGFLDEAIHCKFNRHLAENYPNRYADGAGVPDAVDLLRELLAKEADQSVVFIAIGPLRNLLHLMQSIPDRHSDLDGSELIRRKVERLVVMGGAFPSGKEWNFEMCPASAQYVTEHWPTPIMFSGFEIGEHILTGGPLITEAPIDSPVRDAYERYLGETKVRNSWDLTAVLYGVRGLRDYWEAVTGGHVQVEAGGENSWQASEDRGHSYLKQRMEPELLRDLLDELLVSRYHSHLSE</sequence>
<evidence type="ECO:0000313" key="3">
    <source>
        <dbReference type="Proteomes" id="UP001589818"/>
    </source>
</evidence>
<dbReference type="EMBL" id="JBHLVF010000034">
    <property type="protein sequence ID" value="MFC0393507.1"/>
    <property type="molecule type" value="Genomic_DNA"/>
</dbReference>
<keyword evidence="3" id="KW-1185">Reference proteome</keyword>
<dbReference type="PANTHER" id="PTHR43264">
    <property type="match status" value="1"/>
</dbReference>
<dbReference type="RefSeq" id="WP_204821724.1">
    <property type="nucleotide sequence ID" value="NZ_JANHOF010000008.1"/>
</dbReference>
<dbReference type="Gene3D" id="3.90.245.10">
    <property type="entry name" value="Ribonucleoside hydrolase-like"/>
    <property type="match status" value="1"/>
</dbReference>
<dbReference type="InterPro" id="IPR036452">
    <property type="entry name" value="Ribo_hydro-like"/>
</dbReference>
<accession>A0ABV6JC92</accession>
<dbReference type="SUPFAM" id="SSF53590">
    <property type="entry name" value="Nucleoside hydrolase"/>
    <property type="match status" value="1"/>
</dbReference>
<dbReference type="CDD" id="cd02652">
    <property type="entry name" value="nuc_hydro_2"/>
    <property type="match status" value="1"/>
</dbReference>
<gene>
    <name evidence="2" type="ORF">ACFFJ8_19310</name>
</gene>